<accession>A0A8S5Q2F7</accession>
<name>A0A8S5Q2F7_9CAUD</name>
<dbReference type="EMBL" id="BK015564">
    <property type="protein sequence ID" value="DAE13176.1"/>
    <property type="molecule type" value="Genomic_DNA"/>
</dbReference>
<protein>
    <submittedName>
        <fullName evidence="1">Uncharacterized protein</fullName>
    </submittedName>
</protein>
<sequence length="52" mass="5882">MEYRLAGYNVFDTEPPSKSDGLVTIERPLFTQSGVLSPYTINKTDDENDQDN</sequence>
<reference evidence="1" key="1">
    <citation type="journal article" date="2021" name="Proc. Natl. Acad. Sci. U.S.A.">
        <title>A Catalog of Tens of Thousands of Viruses from Human Metagenomes Reveals Hidden Associations with Chronic Diseases.</title>
        <authorList>
            <person name="Tisza M.J."/>
            <person name="Buck C.B."/>
        </authorList>
    </citation>
    <scope>NUCLEOTIDE SEQUENCE</scope>
    <source>
        <strain evidence="1">CtLqe90</strain>
    </source>
</reference>
<organism evidence="1">
    <name type="scientific">Siphoviridae sp. ctLqe90</name>
    <dbReference type="NCBI Taxonomy" id="2825456"/>
    <lineage>
        <taxon>Viruses</taxon>
        <taxon>Duplodnaviria</taxon>
        <taxon>Heunggongvirae</taxon>
        <taxon>Uroviricota</taxon>
        <taxon>Caudoviricetes</taxon>
    </lineage>
</organism>
<evidence type="ECO:0000313" key="1">
    <source>
        <dbReference type="EMBL" id="DAE13176.1"/>
    </source>
</evidence>
<proteinExistence type="predicted"/>